<dbReference type="EMBL" id="JAWDHD010000008">
    <property type="protein sequence ID" value="MDU0248303.1"/>
    <property type="molecule type" value="Genomic_DNA"/>
</dbReference>
<evidence type="ECO:0000313" key="2">
    <source>
        <dbReference type="EMBL" id="MDU0248303.1"/>
    </source>
</evidence>
<reference evidence="1" key="1">
    <citation type="submission" date="2023-10" db="EMBL/GenBank/DDBJ databases">
        <title>Genome of Potential pathogenic bacteria in Crohn's disease.</title>
        <authorList>
            <person name="Rodriguez-Palacios A."/>
        </authorList>
    </citation>
    <scope>NUCLEOTIDE SEQUENCE</scope>
    <source>
        <strain evidence="1">CavFT-hAR11</strain>
    </source>
</reference>
<dbReference type="Proteomes" id="UP001181258">
    <property type="component" value="Unassembled WGS sequence"/>
</dbReference>
<gene>
    <name evidence="1" type="ORF">RVH43_10680</name>
    <name evidence="2" type="ORF">RVY68_06265</name>
</gene>
<protein>
    <submittedName>
        <fullName evidence="1">Uncharacterized protein</fullName>
    </submittedName>
</protein>
<sequence length="54" mass="5982">MDIKNILIDKISPSPINPRKSFDGAACPDEKSGDVININDAYKMKSMIPFLTNN</sequence>
<dbReference type="AlphaFoldDB" id="A0A7Y0U953"/>
<name>A0A7Y0U953_PHOVU</name>
<reference evidence="2" key="2">
    <citation type="submission" date="2023-10" db="EMBL/GenBank/DDBJ databases">
        <title>Genome of potential pathogenic bacteria in Crohn's disease.</title>
        <authorList>
            <person name="Rodriguez-Palacios A."/>
        </authorList>
    </citation>
    <scope>NUCLEOTIDE SEQUENCE</scope>
    <source>
        <strain evidence="2">CavFT-hAR107</strain>
    </source>
</reference>
<dbReference type="RefSeq" id="WP_169757501.1">
    <property type="nucleotide sequence ID" value="NZ_DAWEFW010000060.1"/>
</dbReference>
<accession>A0A7Y0U953</accession>
<dbReference type="EMBL" id="JAWDET010000006">
    <property type="protein sequence ID" value="MDU0241063.1"/>
    <property type="molecule type" value="Genomic_DNA"/>
</dbReference>
<evidence type="ECO:0000313" key="3">
    <source>
        <dbReference type="Proteomes" id="UP001181239"/>
    </source>
</evidence>
<organism evidence="1 3">
    <name type="scientific">Phocaeicola vulgatus</name>
    <name type="common">Bacteroides vulgatus</name>
    <dbReference type="NCBI Taxonomy" id="821"/>
    <lineage>
        <taxon>Bacteria</taxon>
        <taxon>Pseudomonadati</taxon>
        <taxon>Bacteroidota</taxon>
        <taxon>Bacteroidia</taxon>
        <taxon>Bacteroidales</taxon>
        <taxon>Bacteroidaceae</taxon>
        <taxon>Phocaeicola</taxon>
    </lineage>
</organism>
<dbReference type="Proteomes" id="UP001181239">
    <property type="component" value="Unassembled WGS sequence"/>
</dbReference>
<comment type="caution">
    <text evidence="1">The sequence shown here is derived from an EMBL/GenBank/DDBJ whole genome shotgun (WGS) entry which is preliminary data.</text>
</comment>
<proteinExistence type="predicted"/>
<evidence type="ECO:0000313" key="1">
    <source>
        <dbReference type="EMBL" id="MDU0241063.1"/>
    </source>
</evidence>